<evidence type="ECO:0000313" key="3">
    <source>
        <dbReference type="EMBL" id="CBQ73444.1"/>
    </source>
</evidence>
<feature type="compositionally biased region" description="Acidic residues" evidence="2">
    <location>
        <begin position="162"/>
        <end position="172"/>
    </location>
</feature>
<dbReference type="Proteomes" id="UP000008867">
    <property type="component" value="Chromosome 7"/>
</dbReference>
<reference evidence="3 4" key="1">
    <citation type="journal article" date="2010" name="Science">
        <title>Pathogenicity determinants in smut fungi revealed by genome comparison.</title>
        <authorList>
            <person name="Schirawski J."/>
            <person name="Mannhaupt G."/>
            <person name="Muench K."/>
            <person name="Brefort T."/>
            <person name="Schipper K."/>
            <person name="Doehlemann G."/>
            <person name="Di Stasio M."/>
            <person name="Roessel N."/>
            <person name="Mendoza-Mendoza A."/>
            <person name="Pester D."/>
            <person name="Mueller O."/>
            <person name="Winterberg B."/>
            <person name="Meyer E."/>
            <person name="Ghareeb H."/>
            <person name="Wollenberg T."/>
            <person name="Muensterkoetter M."/>
            <person name="Wong P."/>
            <person name="Walter M."/>
            <person name="Stukenbrock E."/>
            <person name="Gueldener U."/>
            <person name="Kahmann R."/>
        </authorList>
    </citation>
    <scope>NUCLEOTIDE SEQUENCE [LARGE SCALE GENOMIC DNA]</scope>
    <source>
        <strain evidence="4">SRZ2</strain>
    </source>
</reference>
<keyword evidence="1" id="KW-0175">Coiled coil</keyword>
<sequence length="280" mass="31159">MSNASSSKGSGSSGTVSASFLGLKAELERSKASTSTSASPKRKSSTADDVDAHRSKKKLSSAFLDTSSAKKIKRNAATSDTKRKRSSGEEGSGDKEPTPAQLATMRANMERKARIYDQLQAGKFAGFTSAELKEGSIDWERKRAEPRARSPSPSPSAGERGEEGEEEIEWEDEFGRTRTSRLSDVPRAHLPARYGGDLPSDDEEDTAVYGPATSFPVYHSDMHRKREAPEKHFDADFDQRHRGAGFYRFSHNEQERRAQLDQLAELRTETVRRREARREE</sequence>
<dbReference type="VEuPathDB" id="FungiDB:sr17601"/>
<dbReference type="HOGENOM" id="CLU_886220_0_0_1"/>
<dbReference type="PANTHER" id="PTHR15885">
    <property type="entry name" value="COILED-COIL DOMAIN-CONTAINING PROTEIN 174"/>
    <property type="match status" value="1"/>
</dbReference>
<dbReference type="AlphaFoldDB" id="E7A1T7"/>
<feature type="region of interest" description="Disordered" evidence="2">
    <location>
        <begin position="125"/>
        <end position="239"/>
    </location>
</feature>
<feature type="compositionally biased region" description="Basic and acidic residues" evidence="2">
    <location>
        <begin position="227"/>
        <end position="239"/>
    </location>
</feature>
<proteinExistence type="predicted"/>
<feature type="compositionally biased region" description="Basic and acidic residues" evidence="2">
    <location>
        <begin position="131"/>
        <end position="148"/>
    </location>
</feature>
<feature type="region of interest" description="Disordered" evidence="2">
    <location>
        <begin position="27"/>
        <end position="109"/>
    </location>
</feature>
<dbReference type="InterPro" id="IPR025066">
    <property type="entry name" value="CCDC174-like"/>
</dbReference>
<dbReference type="GO" id="GO:0005634">
    <property type="term" value="C:nucleus"/>
    <property type="evidence" value="ECO:0007669"/>
    <property type="project" value="TreeGrafter"/>
</dbReference>
<protein>
    <submittedName>
        <fullName evidence="3">Uncharacterized protein</fullName>
    </submittedName>
</protein>
<dbReference type="OrthoDB" id="333551at2759"/>
<evidence type="ECO:0000256" key="2">
    <source>
        <dbReference type="SAM" id="MobiDB-lite"/>
    </source>
</evidence>
<dbReference type="eggNOG" id="ENOG502S79I">
    <property type="taxonomic scope" value="Eukaryota"/>
</dbReference>
<organism evidence="3 4">
    <name type="scientific">Sporisorium reilianum (strain SRZ2)</name>
    <name type="common">Maize head smut fungus</name>
    <dbReference type="NCBI Taxonomy" id="999809"/>
    <lineage>
        <taxon>Eukaryota</taxon>
        <taxon>Fungi</taxon>
        <taxon>Dikarya</taxon>
        <taxon>Basidiomycota</taxon>
        <taxon>Ustilaginomycotina</taxon>
        <taxon>Ustilaginomycetes</taxon>
        <taxon>Ustilaginales</taxon>
        <taxon>Ustilaginaceae</taxon>
        <taxon>Sporisorium</taxon>
    </lineage>
</organism>
<accession>E7A1T7</accession>
<feature type="compositionally biased region" description="Basic and acidic residues" evidence="2">
    <location>
        <begin position="86"/>
        <end position="97"/>
    </location>
</feature>
<dbReference type="EMBL" id="FQ311472">
    <property type="protein sequence ID" value="CBQ73444.1"/>
    <property type="molecule type" value="Genomic_DNA"/>
</dbReference>
<feature type="compositionally biased region" description="Low complexity" evidence="2">
    <location>
        <begin position="149"/>
        <end position="158"/>
    </location>
</feature>
<dbReference type="Pfam" id="PF13300">
    <property type="entry name" value="DUF4078"/>
    <property type="match status" value="1"/>
</dbReference>
<evidence type="ECO:0000313" key="4">
    <source>
        <dbReference type="Proteomes" id="UP000008867"/>
    </source>
</evidence>
<dbReference type="PANTHER" id="PTHR15885:SF1">
    <property type="entry name" value="COILED-COIL DOMAIN-CONTAINING PROTEIN 174"/>
    <property type="match status" value="1"/>
</dbReference>
<name>E7A1T7_SPORE</name>
<gene>
    <name evidence="3" type="ORF">sr17601</name>
</gene>
<evidence type="ECO:0000256" key="1">
    <source>
        <dbReference type="ARBA" id="ARBA00023054"/>
    </source>
</evidence>
<keyword evidence="4" id="KW-1185">Reference proteome</keyword>